<comment type="caution">
    <text evidence="1">The sequence shown here is derived from an EMBL/GenBank/DDBJ whole genome shotgun (WGS) entry which is preliminary data.</text>
</comment>
<dbReference type="AlphaFoldDB" id="A0A4R2QA64"/>
<dbReference type="Proteomes" id="UP000294911">
    <property type="component" value="Unassembled WGS sequence"/>
</dbReference>
<protein>
    <submittedName>
        <fullName evidence="1">Uncharacterized protein</fullName>
    </submittedName>
</protein>
<proteinExistence type="predicted"/>
<accession>A0A4R2QA64</accession>
<evidence type="ECO:0000313" key="2">
    <source>
        <dbReference type="Proteomes" id="UP000294911"/>
    </source>
</evidence>
<sequence length="54" mass="5799">MRARTENTAISLHHLLSGGADEADIHSARTDQHLLSALADQTVPVVIRGRVSLP</sequence>
<organism evidence="1 2">
    <name type="scientific">Tamaricihabitans halophyticus</name>
    <dbReference type="NCBI Taxonomy" id="1262583"/>
    <lineage>
        <taxon>Bacteria</taxon>
        <taxon>Bacillati</taxon>
        <taxon>Actinomycetota</taxon>
        <taxon>Actinomycetes</taxon>
        <taxon>Pseudonocardiales</taxon>
        <taxon>Pseudonocardiaceae</taxon>
        <taxon>Tamaricihabitans</taxon>
    </lineage>
</organism>
<gene>
    <name evidence="1" type="ORF">EV191_115107</name>
</gene>
<dbReference type="EMBL" id="SLXQ01000015">
    <property type="protein sequence ID" value="TCP45827.1"/>
    <property type="molecule type" value="Genomic_DNA"/>
</dbReference>
<keyword evidence="2" id="KW-1185">Reference proteome</keyword>
<name>A0A4R2QA64_9PSEU</name>
<reference evidence="1 2" key="1">
    <citation type="submission" date="2019-03" db="EMBL/GenBank/DDBJ databases">
        <title>Genomic Encyclopedia of Type Strains, Phase IV (KMG-IV): sequencing the most valuable type-strain genomes for metagenomic binning, comparative biology and taxonomic classification.</title>
        <authorList>
            <person name="Goeker M."/>
        </authorList>
    </citation>
    <scope>NUCLEOTIDE SEQUENCE [LARGE SCALE GENOMIC DNA]</scope>
    <source>
        <strain evidence="1 2">DSM 45765</strain>
    </source>
</reference>
<evidence type="ECO:0000313" key="1">
    <source>
        <dbReference type="EMBL" id="TCP45827.1"/>
    </source>
</evidence>